<dbReference type="EMBL" id="KQ965788">
    <property type="protein sequence ID" value="KXS12402.1"/>
    <property type="molecule type" value="Genomic_DNA"/>
</dbReference>
<dbReference type="AlphaFoldDB" id="A0A139A6H2"/>
<dbReference type="STRING" id="1344416.A0A139A6H2"/>
<dbReference type="InterPro" id="IPR008733">
    <property type="entry name" value="PEX11"/>
</dbReference>
<sequence>MLFSDILKLPQYVVKTILWTNSLERWGVDKHVVATVTPPAKQLASNFSNARKIIRLLHWTEPLGELYEVYRQHDFDVRRILAAPIGSKSYDARHFLRIISFFQLVWVVFSSHRLPHLNGYQTNSQFLSTANDMSDDLACLGRIGAIPKSYQSQFEPISARLWFTGISLDIHALLHHLNGTYQKRHSLLSGAEKTQQARDDIKKLDWSLFMLRLQLIKLLADGVFCWCDVNPATPNADGLQTVSGLVSGVLSLFRLYVKASATL</sequence>
<dbReference type="PANTHER" id="PTHR12652:SF19">
    <property type="entry name" value="PEROXISOMAL BIOGENESIS FACTOR 11"/>
    <property type="match status" value="1"/>
</dbReference>
<dbReference type="Pfam" id="PF05648">
    <property type="entry name" value="PEX11"/>
    <property type="match status" value="1"/>
</dbReference>
<evidence type="ECO:0000256" key="2">
    <source>
        <dbReference type="ARBA" id="ARBA00023136"/>
    </source>
</evidence>
<name>A0A139A6H2_GONPJ</name>
<organism evidence="5 6">
    <name type="scientific">Gonapodya prolifera (strain JEL478)</name>
    <name type="common">Monoblepharis prolifera</name>
    <dbReference type="NCBI Taxonomy" id="1344416"/>
    <lineage>
        <taxon>Eukaryota</taxon>
        <taxon>Fungi</taxon>
        <taxon>Fungi incertae sedis</taxon>
        <taxon>Chytridiomycota</taxon>
        <taxon>Chytridiomycota incertae sedis</taxon>
        <taxon>Monoblepharidomycetes</taxon>
        <taxon>Monoblepharidales</taxon>
        <taxon>Gonapodyaceae</taxon>
        <taxon>Gonapodya</taxon>
    </lineage>
</organism>
<dbReference type="OMA" id="GELMANW"/>
<protein>
    <recommendedName>
        <fullName evidence="7">Peroxisomal biogenesis factor 11</fullName>
    </recommendedName>
</protein>
<keyword evidence="1" id="KW-0962">Peroxisome biogenesis</keyword>
<dbReference type="GO" id="GO:0005778">
    <property type="term" value="C:peroxisomal membrane"/>
    <property type="evidence" value="ECO:0007669"/>
    <property type="project" value="UniProtKB-SubCell"/>
</dbReference>
<evidence type="ECO:0000313" key="5">
    <source>
        <dbReference type="EMBL" id="KXS12402.1"/>
    </source>
</evidence>
<evidence type="ECO:0000256" key="1">
    <source>
        <dbReference type="ARBA" id="ARBA00022593"/>
    </source>
</evidence>
<keyword evidence="6" id="KW-1185">Reference proteome</keyword>
<dbReference type="GO" id="GO:0016559">
    <property type="term" value="P:peroxisome fission"/>
    <property type="evidence" value="ECO:0007669"/>
    <property type="project" value="InterPro"/>
</dbReference>
<evidence type="ECO:0008006" key="7">
    <source>
        <dbReference type="Google" id="ProtNLM"/>
    </source>
</evidence>
<reference evidence="5 6" key="1">
    <citation type="journal article" date="2015" name="Genome Biol. Evol.">
        <title>Phylogenomic analyses indicate that early fungi evolved digesting cell walls of algal ancestors of land plants.</title>
        <authorList>
            <person name="Chang Y."/>
            <person name="Wang S."/>
            <person name="Sekimoto S."/>
            <person name="Aerts A.L."/>
            <person name="Choi C."/>
            <person name="Clum A."/>
            <person name="LaButti K.M."/>
            <person name="Lindquist E.A."/>
            <person name="Yee Ngan C."/>
            <person name="Ohm R.A."/>
            <person name="Salamov A.A."/>
            <person name="Grigoriev I.V."/>
            <person name="Spatafora J.W."/>
            <person name="Berbee M.L."/>
        </authorList>
    </citation>
    <scope>NUCLEOTIDE SEQUENCE [LARGE SCALE GENOMIC DNA]</scope>
    <source>
        <strain evidence="5 6">JEL478</strain>
    </source>
</reference>
<gene>
    <name evidence="5" type="ORF">M427DRAFT_34777</name>
</gene>
<evidence type="ECO:0000313" key="6">
    <source>
        <dbReference type="Proteomes" id="UP000070544"/>
    </source>
</evidence>
<dbReference type="Proteomes" id="UP000070544">
    <property type="component" value="Unassembled WGS sequence"/>
</dbReference>
<accession>A0A139A6H2</accession>
<dbReference type="OrthoDB" id="411017at2759"/>
<evidence type="ECO:0000256" key="4">
    <source>
        <dbReference type="ARBA" id="ARBA00046271"/>
    </source>
</evidence>
<keyword evidence="3" id="KW-0576">Peroxisome</keyword>
<proteinExistence type="predicted"/>
<comment type="subcellular location">
    <subcellularLocation>
        <location evidence="4">Peroxisome membrane</location>
    </subcellularLocation>
</comment>
<evidence type="ECO:0000256" key="3">
    <source>
        <dbReference type="ARBA" id="ARBA00023140"/>
    </source>
</evidence>
<keyword evidence="2" id="KW-0472">Membrane</keyword>
<dbReference type="PANTHER" id="PTHR12652">
    <property type="entry name" value="PEROXISOMAL BIOGENESIS FACTOR 11"/>
    <property type="match status" value="1"/>
</dbReference>